<evidence type="ECO:0000256" key="1">
    <source>
        <dbReference type="SAM" id="Phobius"/>
    </source>
</evidence>
<evidence type="ECO:0000313" key="4">
    <source>
        <dbReference type="Proteomes" id="UP000184428"/>
    </source>
</evidence>
<dbReference type="GO" id="GO:0043709">
    <property type="term" value="P:cell adhesion involved in single-species biofilm formation"/>
    <property type="evidence" value="ECO:0007669"/>
    <property type="project" value="TreeGrafter"/>
</dbReference>
<dbReference type="NCBIfam" id="TIGR00254">
    <property type="entry name" value="GGDEF"/>
    <property type="match status" value="1"/>
</dbReference>
<dbReference type="SMART" id="SM00267">
    <property type="entry name" value="GGDEF"/>
    <property type="match status" value="1"/>
</dbReference>
<evidence type="ECO:0000313" key="3">
    <source>
        <dbReference type="EMBL" id="SHN59486.1"/>
    </source>
</evidence>
<dbReference type="PANTHER" id="PTHR45138">
    <property type="entry name" value="REGULATORY COMPONENTS OF SENSORY TRANSDUCTION SYSTEM"/>
    <property type="match status" value="1"/>
</dbReference>
<dbReference type="GO" id="GO:0005886">
    <property type="term" value="C:plasma membrane"/>
    <property type="evidence" value="ECO:0007669"/>
    <property type="project" value="TreeGrafter"/>
</dbReference>
<feature type="transmembrane region" description="Helical" evidence="1">
    <location>
        <begin position="20"/>
        <end position="36"/>
    </location>
</feature>
<feature type="transmembrane region" description="Helical" evidence="1">
    <location>
        <begin position="74"/>
        <end position="95"/>
    </location>
</feature>
<gene>
    <name evidence="3" type="ORF">SAMN05660350_00884</name>
</gene>
<sequence>MRKSSVLRPRNERQAARVSTVLFLAGAFLLTAYLVVEPTPSSTVGSAVAVPLLGGLLVFAALPHAVARSRLTRWCVWPAMPVVGVVAIGTLVLVYPDAENVAHPLLALPVLFAASQLRAPVAAAVTTMAIVVDGAFLLRTEERAEALTDLLFIGVVLVVMAVLLARAVDGQEQLVRALERQAAVDSLTGLVTRRVLDDALSSALSASATDRGTALVLVDVDRFKSINDGHGHPVGDDALVHLAGVLTGVIRTTDAVVSRLGGDELAVLLPGCSAEVAARRADDLVAAVRAAPLPLPDGRLLPLTVSVGVAHAPDHASELRDLYAAADAALYAAKRGGRDQSAVAPAPGAADVAATSV</sequence>
<dbReference type="PANTHER" id="PTHR45138:SF9">
    <property type="entry name" value="DIGUANYLATE CYCLASE DGCM-RELATED"/>
    <property type="match status" value="1"/>
</dbReference>
<reference evidence="3 4" key="1">
    <citation type="submission" date="2016-12" db="EMBL/GenBank/DDBJ databases">
        <authorList>
            <person name="Song W.-J."/>
            <person name="Kurnit D.M."/>
        </authorList>
    </citation>
    <scope>NUCLEOTIDE SEQUENCE [LARGE SCALE GENOMIC DNA]</scope>
    <source>
        <strain evidence="3 4">DSM 43162</strain>
    </source>
</reference>
<dbReference type="RefSeq" id="WP_072914014.1">
    <property type="nucleotide sequence ID" value="NZ_FRDM01000003.1"/>
</dbReference>
<dbReference type="GO" id="GO:0052621">
    <property type="term" value="F:diguanylate cyclase activity"/>
    <property type="evidence" value="ECO:0007669"/>
    <property type="project" value="TreeGrafter"/>
</dbReference>
<feature type="transmembrane region" description="Helical" evidence="1">
    <location>
        <begin position="150"/>
        <end position="168"/>
    </location>
</feature>
<feature type="transmembrane region" description="Helical" evidence="1">
    <location>
        <begin position="42"/>
        <end position="62"/>
    </location>
</feature>
<dbReference type="PROSITE" id="PS50887">
    <property type="entry name" value="GGDEF"/>
    <property type="match status" value="1"/>
</dbReference>
<keyword evidence="1" id="KW-0472">Membrane</keyword>
<dbReference type="AlphaFoldDB" id="A0A1M7SM30"/>
<dbReference type="SUPFAM" id="SSF55073">
    <property type="entry name" value="Nucleotide cyclase"/>
    <property type="match status" value="1"/>
</dbReference>
<dbReference type="InterPro" id="IPR050469">
    <property type="entry name" value="Diguanylate_Cyclase"/>
</dbReference>
<organism evidence="3 4">
    <name type="scientific">Geodermatophilus obscurus</name>
    <dbReference type="NCBI Taxonomy" id="1861"/>
    <lineage>
        <taxon>Bacteria</taxon>
        <taxon>Bacillati</taxon>
        <taxon>Actinomycetota</taxon>
        <taxon>Actinomycetes</taxon>
        <taxon>Geodermatophilales</taxon>
        <taxon>Geodermatophilaceae</taxon>
        <taxon>Geodermatophilus</taxon>
    </lineage>
</organism>
<dbReference type="CDD" id="cd01949">
    <property type="entry name" value="GGDEF"/>
    <property type="match status" value="1"/>
</dbReference>
<dbReference type="Proteomes" id="UP000184428">
    <property type="component" value="Unassembled WGS sequence"/>
</dbReference>
<accession>A0A1M7SM30</accession>
<keyword evidence="1" id="KW-1133">Transmembrane helix</keyword>
<name>A0A1M7SM30_9ACTN</name>
<feature type="domain" description="GGDEF" evidence="2">
    <location>
        <begin position="211"/>
        <end position="346"/>
    </location>
</feature>
<dbReference type="Pfam" id="PF00990">
    <property type="entry name" value="GGDEF"/>
    <property type="match status" value="1"/>
</dbReference>
<dbReference type="InterPro" id="IPR029787">
    <property type="entry name" value="Nucleotide_cyclase"/>
</dbReference>
<proteinExistence type="predicted"/>
<dbReference type="Gene3D" id="3.30.70.270">
    <property type="match status" value="1"/>
</dbReference>
<dbReference type="InterPro" id="IPR043128">
    <property type="entry name" value="Rev_trsase/Diguanyl_cyclase"/>
</dbReference>
<dbReference type="EMBL" id="FRDM01000003">
    <property type="protein sequence ID" value="SHN59486.1"/>
    <property type="molecule type" value="Genomic_DNA"/>
</dbReference>
<dbReference type="GO" id="GO:1902201">
    <property type="term" value="P:negative regulation of bacterial-type flagellum-dependent cell motility"/>
    <property type="evidence" value="ECO:0007669"/>
    <property type="project" value="TreeGrafter"/>
</dbReference>
<evidence type="ECO:0000259" key="2">
    <source>
        <dbReference type="PROSITE" id="PS50887"/>
    </source>
</evidence>
<keyword evidence="1" id="KW-0812">Transmembrane</keyword>
<feature type="transmembrane region" description="Helical" evidence="1">
    <location>
        <begin position="115"/>
        <end position="138"/>
    </location>
</feature>
<protein>
    <submittedName>
        <fullName evidence="3">Diguanylate cyclase (GGDEF) domain-containing protein</fullName>
    </submittedName>
</protein>
<dbReference type="InterPro" id="IPR000160">
    <property type="entry name" value="GGDEF_dom"/>
</dbReference>